<feature type="binding site" evidence="10">
    <location>
        <position position="292"/>
    </location>
    <ligand>
        <name>Mn(2+)</name>
        <dbReference type="ChEBI" id="CHEBI:29035"/>
    </ligand>
</feature>
<evidence type="ECO:0000256" key="8">
    <source>
        <dbReference type="PIRSR" id="PIRSR605150-1"/>
    </source>
</evidence>
<comment type="subcellular location">
    <subcellularLocation>
        <location evidence="1">Endomembrane system</location>
        <topology evidence="1">Multi-pass membrane protein</topology>
    </subcellularLocation>
</comment>
<dbReference type="RefSeq" id="XP_022970943.1">
    <property type="nucleotide sequence ID" value="XM_023115175.1"/>
</dbReference>
<dbReference type="InterPro" id="IPR029044">
    <property type="entry name" value="Nucleotide-diphossugar_trans"/>
</dbReference>
<organism evidence="12 13">
    <name type="scientific">Cucurbita maxima</name>
    <name type="common">Pumpkin</name>
    <name type="synonym">Winter squash</name>
    <dbReference type="NCBI Taxonomy" id="3661"/>
    <lineage>
        <taxon>Eukaryota</taxon>
        <taxon>Viridiplantae</taxon>
        <taxon>Streptophyta</taxon>
        <taxon>Embryophyta</taxon>
        <taxon>Tracheophyta</taxon>
        <taxon>Spermatophyta</taxon>
        <taxon>Magnoliopsida</taxon>
        <taxon>eudicotyledons</taxon>
        <taxon>Gunneridae</taxon>
        <taxon>Pentapetalae</taxon>
        <taxon>rosids</taxon>
        <taxon>fabids</taxon>
        <taxon>Cucurbitales</taxon>
        <taxon>Cucurbitaceae</taxon>
        <taxon>Cucurbiteae</taxon>
        <taxon>Cucurbita</taxon>
    </lineage>
</organism>
<evidence type="ECO:0000256" key="5">
    <source>
        <dbReference type="ARBA" id="ARBA00022989"/>
    </source>
</evidence>
<accession>A0A6J1I5D5</accession>
<dbReference type="Pfam" id="PF03552">
    <property type="entry name" value="Cellulose_synt"/>
    <property type="match status" value="2"/>
</dbReference>
<feature type="transmembrane region" description="Helical" evidence="11">
    <location>
        <begin position="21"/>
        <end position="40"/>
    </location>
</feature>
<feature type="transmembrane region" description="Helical" evidence="11">
    <location>
        <begin position="602"/>
        <end position="621"/>
    </location>
</feature>
<name>A0A6J1I5D5_CUCMA</name>
<proteinExistence type="predicted"/>
<dbReference type="Proteomes" id="UP000504608">
    <property type="component" value="Unplaced"/>
</dbReference>
<keyword evidence="4 11" id="KW-0812">Transmembrane</keyword>
<keyword evidence="6 11" id="KW-0472">Membrane</keyword>
<dbReference type="GO" id="GO:0016020">
    <property type="term" value="C:membrane"/>
    <property type="evidence" value="ECO:0007669"/>
    <property type="project" value="InterPro"/>
</dbReference>
<feature type="transmembrane region" description="Helical" evidence="11">
    <location>
        <begin position="687"/>
        <end position="705"/>
    </location>
</feature>
<dbReference type="GO" id="GO:0030244">
    <property type="term" value="P:cellulose biosynthetic process"/>
    <property type="evidence" value="ECO:0007669"/>
    <property type="project" value="InterPro"/>
</dbReference>
<dbReference type="Gene3D" id="3.90.550.10">
    <property type="entry name" value="Spore Coat Polysaccharide Biosynthesis Protein SpsA, Chain A"/>
    <property type="match status" value="1"/>
</dbReference>
<dbReference type="AlphaFoldDB" id="A0A6J1I5D5"/>
<keyword evidence="12" id="KW-1185">Reference proteome</keyword>
<dbReference type="OrthoDB" id="72851at2759"/>
<feature type="transmembrane region" description="Helical" evidence="11">
    <location>
        <begin position="717"/>
        <end position="736"/>
    </location>
</feature>
<dbReference type="GO" id="GO:0012505">
    <property type="term" value="C:endomembrane system"/>
    <property type="evidence" value="ECO:0007669"/>
    <property type="project" value="UniProtKB-SubCell"/>
</dbReference>
<feature type="binding site" evidence="9">
    <location>
        <position position="107"/>
    </location>
    <ligand>
        <name>UDP-alpha-D-glucose</name>
        <dbReference type="ChEBI" id="CHEBI:58885"/>
    </ligand>
</feature>
<evidence type="ECO:0000256" key="4">
    <source>
        <dbReference type="ARBA" id="ARBA00022692"/>
    </source>
</evidence>
<evidence type="ECO:0000256" key="2">
    <source>
        <dbReference type="ARBA" id="ARBA00022676"/>
    </source>
</evidence>
<dbReference type="KEGG" id="cmax:111469760"/>
<protein>
    <submittedName>
        <fullName evidence="13">Cellulose synthase-like protein H1</fullName>
    </submittedName>
</protein>
<evidence type="ECO:0000256" key="3">
    <source>
        <dbReference type="ARBA" id="ARBA00022679"/>
    </source>
</evidence>
<feature type="active site" evidence="8">
    <location>
        <position position="136"/>
    </location>
</feature>
<evidence type="ECO:0000256" key="1">
    <source>
        <dbReference type="ARBA" id="ARBA00004127"/>
    </source>
</evidence>
<dbReference type="InterPro" id="IPR005150">
    <property type="entry name" value="Cellulose_synth"/>
</dbReference>
<dbReference type="PANTHER" id="PTHR13301">
    <property type="entry name" value="X-BOX TRANSCRIPTION FACTOR-RELATED"/>
    <property type="match status" value="1"/>
</dbReference>
<evidence type="ECO:0000256" key="6">
    <source>
        <dbReference type="ARBA" id="ARBA00023136"/>
    </source>
</evidence>
<feature type="active site" evidence="8">
    <location>
        <position position="453"/>
    </location>
</feature>
<evidence type="ECO:0000256" key="9">
    <source>
        <dbReference type="PIRSR" id="PIRSR605150-2"/>
    </source>
</evidence>
<dbReference type="SUPFAM" id="SSF53448">
    <property type="entry name" value="Nucleotide-diphospho-sugar transferases"/>
    <property type="match status" value="1"/>
</dbReference>
<feature type="transmembrane region" description="Helical" evidence="11">
    <location>
        <begin position="46"/>
        <end position="67"/>
    </location>
</feature>
<evidence type="ECO:0000256" key="11">
    <source>
        <dbReference type="SAM" id="Phobius"/>
    </source>
</evidence>
<dbReference type="GO" id="GO:0016760">
    <property type="term" value="F:cellulose synthase (UDP-forming) activity"/>
    <property type="evidence" value="ECO:0007669"/>
    <property type="project" value="InterPro"/>
</dbReference>
<sequence length="741" mass="84240">MAEPNALSLYQKVELQRPLQRALDITIFLLLVALLGYRLLLVRTHGLCWLYAIAFLCESWFAFFWALTANLTWTPVHYQTYPQRLLKRVKELPRVDVFITTADPGLEPPIITINTVLSLLAVEYPANKLACYVSDDGCSPLTYYSLSEALKFAKIWVPFCKNYRVEVRAPFRYFSDDLSLAGSPEFQYEWRRMKDAYDALNQRIEDAAKSFTFSDLVGDLEDFAHTKPKNHSPIIKVIWENKEDIEDGLPHLIYVSREKRPNITHHNKAGAMNVLTRVSGLMTNAPYMMNLDCDMFVNNPDIILQAMCLFKDPIKGEYAFVQFPQCFYNGLQDDPFGNQWIITMQLTMRGMAGIQGPAYMGTGCIHRRKVLYGQSPNEANINEKYYDDELYKTFGNSKDFVTSATRVLRSVEDYPNCLADTIKATHEVATADYEHNSCWGSKVGWQYGSLVEDVLTGMLIHKKGWKSAYLTPTPPAFLGCAPSGGPIPLNHHKRATTGLLETLISRNSPIATALFDKLQFRQRMFYLWMYLTSVQAIPEICYALLPAFCLIANFHFLPKVQEPVICIPLLLFILFVLRQMLGYIETDQSIRAWWNNHRMDMIKSMCSCLLGVVAVLLKILGLSETTFEVTKKESASSSDDTESSDRDLGRFTFDESPMFVPITTIMMIQLAALSIGFLGTQPGRQEFGVGEVTCSVWLVLCFWPILKGMFAKGSYGLPWSTLFKSSALAFLFVYLCRMSTK</sequence>
<feature type="binding site" evidence="9">
    <location>
        <position position="136"/>
    </location>
    <ligand>
        <name>UDP-alpha-D-glucose</name>
        <dbReference type="ChEBI" id="CHEBI:58885"/>
    </ligand>
</feature>
<evidence type="ECO:0000256" key="7">
    <source>
        <dbReference type="ARBA" id="ARBA00023316"/>
    </source>
</evidence>
<evidence type="ECO:0000313" key="12">
    <source>
        <dbReference type="Proteomes" id="UP000504608"/>
    </source>
</evidence>
<evidence type="ECO:0000313" key="13">
    <source>
        <dbReference type="RefSeq" id="XP_022970943.1"/>
    </source>
</evidence>
<keyword evidence="5 11" id="KW-1133">Transmembrane helix</keyword>
<feature type="binding site" evidence="10">
    <location>
        <position position="268"/>
    </location>
    <ligand>
        <name>Mn(2+)</name>
        <dbReference type="ChEBI" id="CHEBI:29035"/>
    </ligand>
</feature>
<dbReference type="GO" id="GO:0071555">
    <property type="term" value="P:cell wall organization"/>
    <property type="evidence" value="ECO:0007669"/>
    <property type="project" value="UniProtKB-KW"/>
</dbReference>
<feature type="transmembrane region" description="Helical" evidence="11">
    <location>
        <begin position="658"/>
        <end position="680"/>
    </location>
</feature>
<evidence type="ECO:0000256" key="10">
    <source>
        <dbReference type="PIRSR" id="PIRSR605150-3"/>
    </source>
</evidence>
<keyword evidence="2" id="KW-0328">Glycosyltransferase</keyword>
<feature type="transmembrane region" description="Helical" evidence="11">
    <location>
        <begin position="560"/>
        <end position="581"/>
    </location>
</feature>
<dbReference type="GeneID" id="111469760"/>
<keyword evidence="3" id="KW-0808">Transferase</keyword>
<reference evidence="13" key="1">
    <citation type="submission" date="2025-08" db="UniProtKB">
        <authorList>
            <consortium name="RefSeq"/>
        </authorList>
    </citation>
    <scope>IDENTIFICATION</scope>
    <source>
        <tissue evidence="13">Young leaves</tissue>
    </source>
</reference>
<keyword evidence="7" id="KW-0961">Cell wall biogenesis/degradation</keyword>
<gene>
    <name evidence="13" type="primary">LOC111469760</name>
</gene>